<accession>A0A3G8M144</accession>
<organism evidence="9 10">
    <name type="scientific">Methylocystis rosea</name>
    <dbReference type="NCBI Taxonomy" id="173366"/>
    <lineage>
        <taxon>Bacteria</taxon>
        <taxon>Pseudomonadati</taxon>
        <taxon>Pseudomonadota</taxon>
        <taxon>Alphaproteobacteria</taxon>
        <taxon>Hyphomicrobiales</taxon>
        <taxon>Methylocystaceae</taxon>
        <taxon>Methylocystis</taxon>
    </lineage>
</organism>
<dbReference type="InterPro" id="IPR000515">
    <property type="entry name" value="MetI-like"/>
</dbReference>
<dbReference type="SUPFAM" id="SSF161098">
    <property type="entry name" value="MetI-like"/>
    <property type="match status" value="1"/>
</dbReference>
<dbReference type="AlphaFoldDB" id="A0A3G8M144"/>
<keyword evidence="4 7" id="KW-0812">Transmembrane</keyword>
<evidence type="ECO:0000256" key="4">
    <source>
        <dbReference type="ARBA" id="ARBA00022692"/>
    </source>
</evidence>
<keyword evidence="5 7" id="KW-1133">Transmembrane helix</keyword>
<dbReference type="GO" id="GO:0055085">
    <property type="term" value="P:transmembrane transport"/>
    <property type="evidence" value="ECO:0007669"/>
    <property type="project" value="InterPro"/>
</dbReference>
<evidence type="ECO:0000259" key="8">
    <source>
        <dbReference type="PROSITE" id="PS50928"/>
    </source>
</evidence>
<comment type="similarity">
    <text evidence="7">Belongs to the binding-protein-dependent transport system permease family.</text>
</comment>
<dbReference type="CDD" id="cd06261">
    <property type="entry name" value="TM_PBP2"/>
    <property type="match status" value="1"/>
</dbReference>
<sequence length="251" mass="27824">MIRFISLAALLLLWQIGAWLSDPRRLPGPMAVFEKIYEEAVSGGLFFNLTITLARVVAAFALAMSFGAAIGYVMGRNRLADRLLDPWLVALLNLPALVVIVLAYVWAGLTEVAAIGAVALNKLPNAIVVVREGTRALDPHLEDMAHVFRFSPAARFRHLVLPQLAPYLVAATRSGLSLVWKIVLVVELLGRSNGVGFEINMAFQLFDMRLLLAYALPFVAVMLGVETFLVQPLERHVSRWRRGVSRRLDRV</sequence>
<dbReference type="Proteomes" id="UP000273982">
    <property type="component" value="Chromosome"/>
</dbReference>
<reference evidence="9 10" key="1">
    <citation type="submission" date="2018-11" db="EMBL/GenBank/DDBJ databases">
        <title>Genome squencing of methanotrophic bacteria isolated from alkaline groundwater in Korea.</title>
        <authorList>
            <person name="Nguyen L.N."/>
        </authorList>
    </citation>
    <scope>NUCLEOTIDE SEQUENCE [LARGE SCALE GENOMIC DNA]</scope>
    <source>
        <strain evidence="9 10">GW6</strain>
    </source>
</reference>
<dbReference type="EMBL" id="CP034086">
    <property type="protein sequence ID" value="AZG75679.1"/>
    <property type="molecule type" value="Genomic_DNA"/>
</dbReference>
<dbReference type="PANTHER" id="PTHR30151:SF38">
    <property type="entry name" value="ALIPHATIC SULFONATES TRANSPORT PERMEASE PROTEIN SSUC-RELATED"/>
    <property type="match status" value="1"/>
</dbReference>
<feature type="transmembrane region" description="Helical" evidence="7">
    <location>
        <begin position="87"/>
        <end position="107"/>
    </location>
</feature>
<dbReference type="Gene3D" id="1.10.3720.10">
    <property type="entry name" value="MetI-like"/>
    <property type="match status" value="1"/>
</dbReference>
<dbReference type="GO" id="GO:0005886">
    <property type="term" value="C:plasma membrane"/>
    <property type="evidence" value="ECO:0007669"/>
    <property type="project" value="UniProtKB-SubCell"/>
</dbReference>
<comment type="subcellular location">
    <subcellularLocation>
        <location evidence="1 7">Cell membrane</location>
        <topology evidence="1 7">Multi-pass membrane protein</topology>
    </subcellularLocation>
</comment>
<evidence type="ECO:0000256" key="7">
    <source>
        <dbReference type="RuleBase" id="RU363032"/>
    </source>
</evidence>
<evidence type="ECO:0000256" key="6">
    <source>
        <dbReference type="ARBA" id="ARBA00023136"/>
    </source>
</evidence>
<protein>
    <submittedName>
        <fullName evidence="9">ABC transporter permease</fullName>
    </submittedName>
</protein>
<evidence type="ECO:0000256" key="2">
    <source>
        <dbReference type="ARBA" id="ARBA00022448"/>
    </source>
</evidence>
<dbReference type="Pfam" id="PF00528">
    <property type="entry name" value="BPD_transp_1"/>
    <property type="match status" value="1"/>
</dbReference>
<keyword evidence="2 7" id="KW-0813">Transport</keyword>
<dbReference type="KEGG" id="mros:EHO51_02385"/>
<keyword evidence="6 7" id="KW-0472">Membrane</keyword>
<dbReference type="PANTHER" id="PTHR30151">
    <property type="entry name" value="ALKANE SULFONATE ABC TRANSPORTER-RELATED, MEMBRANE SUBUNIT"/>
    <property type="match status" value="1"/>
</dbReference>
<gene>
    <name evidence="9" type="ORF">EHO51_02385</name>
</gene>
<evidence type="ECO:0000256" key="5">
    <source>
        <dbReference type="ARBA" id="ARBA00022989"/>
    </source>
</evidence>
<feature type="transmembrane region" description="Helical" evidence="7">
    <location>
        <begin position="210"/>
        <end position="230"/>
    </location>
</feature>
<keyword evidence="3" id="KW-1003">Cell membrane</keyword>
<feature type="domain" description="ABC transmembrane type-1" evidence="8">
    <location>
        <begin position="49"/>
        <end position="229"/>
    </location>
</feature>
<dbReference type="PROSITE" id="PS50928">
    <property type="entry name" value="ABC_TM1"/>
    <property type="match status" value="1"/>
</dbReference>
<feature type="transmembrane region" description="Helical" evidence="7">
    <location>
        <begin position="47"/>
        <end position="75"/>
    </location>
</feature>
<evidence type="ECO:0000256" key="1">
    <source>
        <dbReference type="ARBA" id="ARBA00004651"/>
    </source>
</evidence>
<dbReference type="RefSeq" id="WP_124737544.1">
    <property type="nucleotide sequence ID" value="NZ_CP034086.1"/>
</dbReference>
<dbReference type="InterPro" id="IPR035906">
    <property type="entry name" value="MetI-like_sf"/>
</dbReference>
<name>A0A3G8M144_9HYPH</name>
<evidence type="ECO:0000313" key="9">
    <source>
        <dbReference type="EMBL" id="AZG75679.1"/>
    </source>
</evidence>
<proteinExistence type="inferred from homology"/>
<evidence type="ECO:0000256" key="3">
    <source>
        <dbReference type="ARBA" id="ARBA00022475"/>
    </source>
</evidence>
<evidence type="ECO:0000313" key="10">
    <source>
        <dbReference type="Proteomes" id="UP000273982"/>
    </source>
</evidence>